<feature type="region of interest" description="Disordered" evidence="7">
    <location>
        <begin position="923"/>
        <end position="944"/>
    </location>
</feature>
<dbReference type="InterPro" id="IPR044640">
    <property type="entry name" value="RU2A"/>
</dbReference>
<protein>
    <submittedName>
        <fullName evidence="8">Uncharacterized protein</fullName>
    </submittedName>
</protein>
<feature type="region of interest" description="Disordered" evidence="7">
    <location>
        <begin position="148"/>
        <end position="177"/>
    </location>
</feature>
<feature type="compositionally biased region" description="Polar residues" evidence="7">
    <location>
        <begin position="877"/>
        <end position="896"/>
    </location>
</feature>
<dbReference type="GO" id="GO:0005930">
    <property type="term" value="C:axoneme"/>
    <property type="evidence" value="ECO:0007669"/>
    <property type="project" value="UniProtKB-SubCell"/>
</dbReference>
<feature type="compositionally biased region" description="Low complexity" evidence="7">
    <location>
        <begin position="644"/>
        <end position="656"/>
    </location>
</feature>
<dbReference type="KEGG" id="cre:CHLRE_06g252871v5"/>
<dbReference type="SUPFAM" id="SSF52058">
    <property type="entry name" value="L domain-like"/>
    <property type="match status" value="1"/>
</dbReference>
<dbReference type="RefSeq" id="XP_042923328.1">
    <property type="nucleotide sequence ID" value="XM_043062622.1"/>
</dbReference>
<dbReference type="Gene3D" id="3.80.10.10">
    <property type="entry name" value="Ribonuclease Inhibitor"/>
    <property type="match status" value="1"/>
</dbReference>
<dbReference type="AlphaFoldDB" id="A0A2K3DM40"/>
<organism evidence="8 9">
    <name type="scientific">Chlamydomonas reinhardtii</name>
    <name type="common">Chlamydomonas smithii</name>
    <dbReference type="NCBI Taxonomy" id="3055"/>
    <lineage>
        <taxon>Eukaryota</taxon>
        <taxon>Viridiplantae</taxon>
        <taxon>Chlorophyta</taxon>
        <taxon>core chlorophytes</taxon>
        <taxon>Chlorophyceae</taxon>
        <taxon>CS clade</taxon>
        <taxon>Chlamydomonadales</taxon>
        <taxon>Chlamydomonadaceae</taxon>
        <taxon>Chlamydomonas</taxon>
    </lineage>
</organism>
<keyword evidence="3" id="KW-0433">Leucine-rich repeat</keyword>
<dbReference type="ExpressionAtlas" id="A0A2K3DM40">
    <property type="expression patterns" value="baseline and differential"/>
</dbReference>
<feature type="compositionally biased region" description="Polar residues" evidence="7">
    <location>
        <begin position="741"/>
        <end position="753"/>
    </location>
</feature>
<dbReference type="PaxDb" id="3055-EDP08374"/>
<feature type="compositionally biased region" description="Basic and acidic residues" evidence="7">
    <location>
        <begin position="35"/>
        <end position="60"/>
    </location>
</feature>
<dbReference type="STRING" id="3055.A0A2K3DM40"/>
<dbReference type="EMBL" id="CM008967">
    <property type="protein sequence ID" value="PNW81588.1"/>
    <property type="molecule type" value="Genomic_DNA"/>
</dbReference>
<evidence type="ECO:0000256" key="5">
    <source>
        <dbReference type="ARBA" id="ARBA00023242"/>
    </source>
</evidence>
<comment type="similarity">
    <text evidence="6">Belongs to the U2 small nuclear ribonucleoprotein A family.</text>
</comment>
<dbReference type="PANTHER" id="PTHR10552">
    <property type="entry name" value="U2 SMALL NUCLEAR RIBONUCLEOPROTEIN A"/>
    <property type="match status" value="1"/>
</dbReference>
<keyword evidence="4" id="KW-0677">Repeat</keyword>
<evidence type="ECO:0000256" key="4">
    <source>
        <dbReference type="ARBA" id="ARBA00022737"/>
    </source>
</evidence>
<dbReference type="GeneID" id="5722161"/>
<sequence length="1053" mass="108919">MQLSDRRMVPGDYRPGSYAAAYLQQQAESAARRPSSTERQRARREEAVWDGGHGPERQDSSDAAAEATEPVANQGSYAAIAAAAAAAANAAAAPTTGSPGRPASARGHGTRSPSPSPPRASWDPSVSRPATTVLAQATQMRMARLRRLAQRQAQIQQPPPARGGSLTSSGPLQAGPRASSARASALGWLSRAPVLLSAVLQQQPQLYDRQRLSAVERFIDVLDELPSRYRDAQVLYLSKNSLTSVSGLEQFGSLRVLGLADNLLSEPGQVEALAAACPGLEALSLEGNPLAMVPHYRSRVILALPGLKALDGRPVTDEERAAAPGELAAEEATVAVLMRNACEVHNMASVVQRAQLHMELLHTMYSRGAVMARVEALGDAASAAAEGRGGARSLTRLVELWDYEGGMGAEERRKIRGALLREVGRMYRQSRAAQGAGRSPGWEDAFAQVMMAQQQTTAALLDLLAQCQAALDELLRSMAATAGPHTSSWSAAAAGGSGAQGAGVWEEKAPAGRAAAARPALKSALKRTAHQRQSADGAAAEASAARRSGSGAGGSQHGGDEEEDAAMMGNLSDDEGLLVRRRRKSPSPQRWQSARSSPPPPEAEEQLLRARRGVVASPVRAGSTPAAGLRPATGRTAESRDVGTATAAKATQSARAPLRQQLPWSAGPGLASATTAGGTGGSSSGSTDRTRPWLQRRSRSVDAATLRRGGSSARGAAAGGTKATATPAAVGEGADDRRRASSVSPTKRLQSPPLNHPAAWRPPGAAPPGWSSPAGAASPSPDYKVAAQAVERAVRAQWTEEQVDAGVRPNAALTAAAAGGLADGASPMRQSGQWADLPERGVSASPEVLGRRQGLSQQWHGAAHSLPAHHARRSLQGALSDSSAPSGATVGSSAPPSAQARRNPAPADARAALLRASSPAAPLAAGGARTRNAAGNAAGGAASWSQIDDLRRQVEESVAETARLRHIADLAAQPIPARSPLPSTGLDTRPNAQLRASWQLQAEVAPLAPSSRPHPATDAGPPYAQLAPPPWAMVAPQAQAWGVSWSRLCPAAG</sequence>
<evidence type="ECO:0000256" key="2">
    <source>
        <dbReference type="ARBA" id="ARBA00004430"/>
    </source>
</evidence>
<evidence type="ECO:0000256" key="7">
    <source>
        <dbReference type="SAM" id="MobiDB-lite"/>
    </source>
</evidence>
<evidence type="ECO:0000313" key="8">
    <source>
        <dbReference type="EMBL" id="PNW81588.1"/>
    </source>
</evidence>
<dbReference type="Pfam" id="PF14580">
    <property type="entry name" value="LRR_9"/>
    <property type="match status" value="1"/>
</dbReference>
<feature type="region of interest" description="Disordered" evidence="7">
    <location>
        <begin position="82"/>
        <end position="128"/>
    </location>
</feature>
<evidence type="ECO:0000313" key="9">
    <source>
        <dbReference type="Proteomes" id="UP000006906"/>
    </source>
</evidence>
<dbReference type="InterPro" id="IPR032675">
    <property type="entry name" value="LRR_dom_sf"/>
</dbReference>
<keyword evidence="5" id="KW-0539">Nucleus</keyword>
<feature type="compositionally biased region" description="Low complexity" evidence="7">
    <location>
        <begin position="82"/>
        <end position="93"/>
    </location>
</feature>
<dbReference type="GO" id="GO:0000398">
    <property type="term" value="P:mRNA splicing, via spliceosome"/>
    <property type="evidence" value="ECO:0007669"/>
    <property type="project" value="InterPro"/>
</dbReference>
<evidence type="ECO:0000256" key="1">
    <source>
        <dbReference type="ARBA" id="ARBA00004123"/>
    </source>
</evidence>
<reference evidence="8 9" key="1">
    <citation type="journal article" date="2007" name="Science">
        <title>The Chlamydomonas genome reveals the evolution of key animal and plant functions.</title>
        <authorList>
            <person name="Merchant S.S."/>
            <person name="Prochnik S.E."/>
            <person name="Vallon O."/>
            <person name="Harris E.H."/>
            <person name="Karpowicz S.J."/>
            <person name="Witman G.B."/>
            <person name="Terry A."/>
            <person name="Salamov A."/>
            <person name="Fritz-Laylin L.K."/>
            <person name="Marechal-Drouard L."/>
            <person name="Marshall W.F."/>
            <person name="Qu L.H."/>
            <person name="Nelson D.R."/>
            <person name="Sanderfoot A.A."/>
            <person name="Spalding M.H."/>
            <person name="Kapitonov V.V."/>
            <person name="Ren Q."/>
            <person name="Ferris P."/>
            <person name="Lindquist E."/>
            <person name="Shapiro H."/>
            <person name="Lucas S.M."/>
            <person name="Grimwood J."/>
            <person name="Schmutz J."/>
            <person name="Cardol P."/>
            <person name="Cerutti H."/>
            <person name="Chanfreau G."/>
            <person name="Chen C.L."/>
            <person name="Cognat V."/>
            <person name="Croft M.T."/>
            <person name="Dent R."/>
            <person name="Dutcher S."/>
            <person name="Fernandez E."/>
            <person name="Fukuzawa H."/>
            <person name="Gonzalez-Ballester D."/>
            <person name="Gonzalez-Halphen D."/>
            <person name="Hallmann A."/>
            <person name="Hanikenne M."/>
            <person name="Hippler M."/>
            <person name="Inwood W."/>
            <person name="Jabbari K."/>
            <person name="Kalanon M."/>
            <person name="Kuras R."/>
            <person name="Lefebvre P.A."/>
            <person name="Lemaire S.D."/>
            <person name="Lobanov A.V."/>
            <person name="Lohr M."/>
            <person name="Manuell A."/>
            <person name="Meier I."/>
            <person name="Mets L."/>
            <person name="Mittag M."/>
            <person name="Mittelmeier T."/>
            <person name="Moroney J.V."/>
            <person name="Moseley J."/>
            <person name="Napoli C."/>
            <person name="Nedelcu A.M."/>
            <person name="Niyogi K."/>
            <person name="Novoselov S.V."/>
            <person name="Paulsen I.T."/>
            <person name="Pazour G."/>
            <person name="Purton S."/>
            <person name="Ral J.P."/>
            <person name="Riano-Pachon D.M."/>
            <person name="Riekhof W."/>
            <person name="Rymarquis L."/>
            <person name="Schroda M."/>
            <person name="Stern D."/>
            <person name="Umen J."/>
            <person name="Willows R."/>
            <person name="Wilson N."/>
            <person name="Zimmer S.L."/>
            <person name="Allmer J."/>
            <person name="Balk J."/>
            <person name="Bisova K."/>
            <person name="Chen C.J."/>
            <person name="Elias M."/>
            <person name="Gendler K."/>
            <person name="Hauser C."/>
            <person name="Lamb M.R."/>
            <person name="Ledford H."/>
            <person name="Long J.C."/>
            <person name="Minagawa J."/>
            <person name="Page M.D."/>
            <person name="Pan J."/>
            <person name="Pootakham W."/>
            <person name="Roje S."/>
            <person name="Rose A."/>
            <person name="Stahlberg E."/>
            <person name="Terauchi A.M."/>
            <person name="Yang P."/>
            <person name="Ball S."/>
            <person name="Bowler C."/>
            <person name="Dieckmann C.L."/>
            <person name="Gladyshev V.N."/>
            <person name="Green P."/>
            <person name="Jorgensen R."/>
            <person name="Mayfield S."/>
            <person name="Mueller-Roeber B."/>
            <person name="Rajamani S."/>
            <person name="Sayre R.T."/>
            <person name="Brokstein P."/>
            <person name="Dubchak I."/>
            <person name="Goodstein D."/>
            <person name="Hornick L."/>
            <person name="Huang Y.W."/>
            <person name="Jhaveri J."/>
            <person name="Luo Y."/>
            <person name="Martinez D."/>
            <person name="Ngau W.C."/>
            <person name="Otillar B."/>
            <person name="Poliakov A."/>
            <person name="Porter A."/>
            <person name="Szajkowski L."/>
            <person name="Werner G."/>
            <person name="Zhou K."/>
            <person name="Grigoriev I.V."/>
            <person name="Rokhsar D.S."/>
            <person name="Grossman A.R."/>
        </authorList>
    </citation>
    <scope>NUCLEOTIDE SEQUENCE [LARGE SCALE GENOMIC DNA]</scope>
    <source>
        <strain evidence="9">CC-503</strain>
    </source>
</reference>
<feature type="region of interest" description="Disordered" evidence="7">
    <location>
        <begin position="846"/>
        <end position="909"/>
    </location>
</feature>
<dbReference type="Gramene" id="PNW81588">
    <property type="protein sequence ID" value="PNW81588"/>
    <property type="gene ID" value="CHLRE_06g252871v5"/>
</dbReference>
<comment type="subcellular location">
    <subcellularLocation>
        <location evidence="2">Cytoplasm</location>
        <location evidence="2">Cytoskeleton</location>
        <location evidence="2">Cilium axoneme</location>
    </subcellularLocation>
    <subcellularLocation>
        <location evidence="1">Nucleus</location>
    </subcellularLocation>
</comment>
<name>A0A2K3DM40_CHLRE</name>
<gene>
    <name evidence="8" type="ORF">CHLRE_06g252871v5</name>
</gene>
<feature type="region of interest" description="Disordered" evidence="7">
    <location>
        <begin position="509"/>
        <end position="563"/>
    </location>
</feature>
<evidence type="ECO:0000256" key="3">
    <source>
        <dbReference type="ARBA" id="ARBA00022614"/>
    </source>
</evidence>
<feature type="compositionally biased region" description="Low complexity" evidence="7">
    <location>
        <begin position="703"/>
        <end position="729"/>
    </location>
</feature>
<keyword evidence="9" id="KW-1185">Reference proteome</keyword>
<dbReference type="GO" id="GO:0005634">
    <property type="term" value="C:nucleus"/>
    <property type="evidence" value="ECO:0007669"/>
    <property type="project" value="UniProtKB-SubCell"/>
</dbReference>
<feature type="region of interest" description="Disordered" evidence="7">
    <location>
        <begin position="581"/>
        <end position="783"/>
    </location>
</feature>
<proteinExistence type="inferred from homology"/>
<feature type="region of interest" description="Disordered" evidence="7">
    <location>
        <begin position="1"/>
        <end position="70"/>
    </location>
</feature>
<feature type="compositionally biased region" description="Low complexity" evidence="7">
    <location>
        <begin position="511"/>
        <end position="523"/>
    </location>
</feature>
<feature type="compositionally biased region" description="Low complexity" evidence="7">
    <location>
        <begin position="923"/>
        <end position="942"/>
    </location>
</feature>
<dbReference type="OrthoDB" id="548339at2759"/>
<feature type="compositionally biased region" description="Low complexity" evidence="7">
    <location>
        <begin position="665"/>
        <end position="676"/>
    </location>
</feature>
<dbReference type="GO" id="GO:0030620">
    <property type="term" value="F:U2 snRNA binding"/>
    <property type="evidence" value="ECO:0007669"/>
    <property type="project" value="InterPro"/>
</dbReference>
<dbReference type="Proteomes" id="UP000006906">
    <property type="component" value="Chromosome 6"/>
</dbReference>
<dbReference type="InParanoid" id="A0A2K3DM40"/>
<evidence type="ECO:0000256" key="6">
    <source>
        <dbReference type="ARBA" id="ARBA00024196"/>
    </source>
</evidence>
<accession>A0A2K3DM40</accession>
<feature type="compositionally biased region" description="Low complexity" evidence="7">
    <location>
        <begin position="531"/>
        <end position="549"/>
    </location>
</feature>
<dbReference type="PANTHER" id="PTHR10552:SF6">
    <property type="entry name" value="U2 SMALL NUCLEAR RIBONUCLEOPROTEIN A"/>
    <property type="match status" value="1"/>
</dbReference>
<feature type="compositionally biased region" description="Low complexity" evidence="7">
    <location>
        <begin position="757"/>
        <end position="783"/>
    </location>
</feature>
<feature type="compositionally biased region" description="Low complexity" evidence="7">
    <location>
        <begin position="898"/>
        <end position="909"/>
    </location>
</feature>